<evidence type="ECO:0000256" key="3">
    <source>
        <dbReference type="ARBA" id="ARBA00016864"/>
    </source>
</evidence>
<accession>Q08WL6</accession>
<evidence type="ECO:0000256" key="7">
    <source>
        <dbReference type="ARBA" id="ARBA00022989"/>
    </source>
</evidence>
<dbReference type="Gene3D" id="1.10.3720.10">
    <property type="entry name" value="MetI-like"/>
    <property type="match status" value="1"/>
</dbReference>
<dbReference type="InterPro" id="IPR005672">
    <property type="entry name" value="Phosphate_PstA"/>
</dbReference>
<feature type="transmembrane region" description="Helical" evidence="9">
    <location>
        <begin position="12"/>
        <end position="33"/>
    </location>
</feature>
<evidence type="ECO:0000256" key="4">
    <source>
        <dbReference type="ARBA" id="ARBA00022448"/>
    </source>
</evidence>
<dbReference type="CDD" id="cd06261">
    <property type="entry name" value="TM_PBP2"/>
    <property type="match status" value="1"/>
</dbReference>
<dbReference type="PATRIC" id="fig|378806.16.peg.3885"/>
<comment type="subcellular location">
    <subcellularLocation>
        <location evidence="1 9">Cell membrane</location>
        <topology evidence="1 9">Multi-pass membrane protein</topology>
    </subcellularLocation>
</comment>
<feature type="transmembrane region" description="Helical" evidence="9">
    <location>
        <begin position="269"/>
        <end position="291"/>
    </location>
</feature>
<evidence type="ECO:0000313" key="12">
    <source>
        <dbReference type="EMBL" id="EAU64883.1"/>
    </source>
</evidence>
<dbReference type="Proteomes" id="UP000001351">
    <property type="component" value="Chromosome"/>
</dbReference>
<feature type="transmembrane region" description="Helical" evidence="9">
    <location>
        <begin position="103"/>
        <end position="131"/>
    </location>
</feature>
<evidence type="ECO:0000259" key="10">
    <source>
        <dbReference type="PROSITE" id="PS50928"/>
    </source>
</evidence>
<evidence type="ECO:0000256" key="1">
    <source>
        <dbReference type="ARBA" id="ARBA00004651"/>
    </source>
</evidence>
<evidence type="ECO:0000313" key="11">
    <source>
        <dbReference type="EMBL" id="ADO73396.1"/>
    </source>
</evidence>
<reference evidence="12 14" key="1">
    <citation type="submission" date="2006-04" db="EMBL/GenBank/DDBJ databases">
        <authorList>
            <person name="Nierman W.C."/>
        </authorList>
    </citation>
    <scope>NUCLEOTIDE SEQUENCE [LARGE SCALE GENOMIC DNA]</scope>
    <source>
        <strain evidence="12 14">DW4/3-1</strain>
    </source>
</reference>
<feature type="transmembrane region" description="Helical" evidence="9">
    <location>
        <begin position="151"/>
        <end position="174"/>
    </location>
</feature>
<keyword evidence="8 9" id="KW-0472">Membrane</keyword>
<keyword evidence="7 9" id="KW-1133">Transmembrane helix</keyword>
<dbReference type="InterPro" id="IPR035906">
    <property type="entry name" value="MetI-like_sf"/>
</dbReference>
<dbReference type="STRING" id="378806.STAUR_5631"/>
<feature type="domain" description="ABC transmembrane type-1" evidence="10">
    <location>
        <begin position="65"/>
        <end position="288"/>
    </location>
</feature>
<evidence type="ECO:0000256" key="2">
    <source>
        <dbReference type="ARBA" id="ARBA00007069"/>
    </source>
</evidence>
<dbReference type="PROSITE" id="PS50928">
    <property type="entry name" value="ABC_TM1"/>
    <property type="match status" value="1"/>
</dbReference>
<feature type="transmembrane region" description="Helical" evidence="9">
    <location>
        <begin position="64"/>
        <end position="91"/>
    </location>
</feature>
<gene>
    <name evidence="12" type="primary">pstA</name>
    <name evidence="11" type="ordered locus">STAUR_5631</name>
    <name evidence="12" type="ORF">STIAU_5387</name>
</gene>
<sequence>MKHATRRTVGAALTSLTGLAALLIVTMLALILLDVLRGGAGHVTWEFLSQPPSDGMMRGGIFPALYGTAALTLLMTLAVMPVGVLTAVYLHEYASPDSRLARWVRVAIVNLAGVPSIVFGLFGLGFFIHFVGGGMDRMMGYQTMHWAQPSILWASLTLAVLTLPVVIVSTEEALRAVPMDHRTASLALGATQSQTLMRVVLPGALPGILTGAVLAVSRGAGEVAPILFTGAAYFLPDLPTSLSSQFMHLGYHTYVLATQSPDIEATRPLLYATVLVLLMLTFALNLVAVVIRTRTRRRAANAH</sequence>
<dbReference type="Pfam" id="PF00528">
    <property type="entry name" value="BPD_transp_1"/>
    <property type="match status" value="1"/>
</dbReference>
<evidence type="ECO:0000313" key="13">
    <source>
        <dbReference type="Proteomes" id="UP000001351"/>
    </source>
</evidence>
<dbReference type="AlphaFoldDB" id="Q08WL6"/>
<dbReference type="GO" id="GO:0005315">
    <property type="term" value="F:phosphate transmembrane transporter activity"/>
    <property type="evidence" value="ECO:0007669"/>
    <property type="project" value="InterPro"/>
</dbReference>
<dbReference type="eggNOG" id="COG0581">
    <property type="taxonomic scope" value="Bacteria"/>
</dbReference>
<evidence type="ECO:0000256" key="9">
    <source>
        <dbReference type="RuleBase" id="RU363043"/>
    </source>
</evidence>
<dbReference type="GO" id="GO:0005886">
    <property type="term" value="C:plasma membrane"/>
    <property type="evidence" value="ECO:0007669"/>
    <property type="project" value="UniProtKB-SubCell"/>
</dbReference>
<feature type="transmembrane region" description="Helical" evidence="9">
    <location>
        <begin position="195"/>
        <end position="216"/>
    </location>
</feature>
<keyword evidence="13" id="KW-1185">Reference proteome</keyword>
<evidence type="ECO:0000256" key="8">
    <source>
        <dbReference type="ARBA" id="ARBA00023136"/>
    </source>
</evidence>
<dbReference type="NCBIfam" id="TIGR00974">
    <property type="entry name" value="3a0107s02c"/>
    <property type="match status" value="1"/>
</dbReference>
<evidence type="ECO:0000313" key="14">
    <source>
        <dbReference type="Proteomes" id="UP000032702"/>
    </source>
</evidence>
<evidence type="ECO:0000256" key="5">
    <source>
        <dbReference type="ARBA" id="ARBA00022475"/>
    </source>
</evidence>
<dbReference type="RefSeq" id="WP_002615990.1">
    <property type="nucleotide sequence ID" value="NC_014623.1"/>
</dbReference>
<evidence type="ECO:0000256" key="6">
    <source>
        <dbReference type="ARBA" id="ARBA00022692"/>
    </source>
</evidence>
<dbReference type="HOGENOM" id="CLU_033621_2_2_7"/>
<keyword evidence="4" id="KW-0813">Transport</keyword>
<dbReference type="PANTHER" id="PTHR43470">
    <property type="entry name" value="PHOSPHATE TRANSPORT SYSTEM PERMEASE PROTEIN PSTA-RELATED"/>
    <property type="match status" value="1"/>
</dbReference>
<name>Q08WL6_STIAD</name>
<dbReference type="SUPFAM" id="SSF161098">
    <property type="entry name" value="MetI-like"/>
    <property type="match status" value="1"/>
</dbReference>
<dbReference type="EMBL" id="CP002271">
    <property type="protein sequence ID" value="ADO73396.1"/>
    <property type="molecule type" value="Genomic_DNA"/>
</dbReference>
<dbReference type="InterPro" id="IPR000515">
    <property type="entry name" value="MetI-like"/>
</dbReference>
<dbReference type="GO" id="GO:0035435">
    <property type="term" value="P:phosphate ion transmembrane transport"/>
    <property type="evidence" value="ECO:0007669"/>
    <property type="project" value="InterPro"/>
</dbReference>
<dbReference type="KEGG" id="sur:STAUR_5631"/>
<comment type="similarity">
    <text evidence="2 9">Belongs to the binding-protein-dependent transport system permease family. CysTW subfamily.</text>
</comment>
<proteinExistence type="inferred from homology"/>
<protein>
    <recommendedName>
        <fullName evidence="3 9">Phosphate transport system permease protein PstA</fullName>
    </recommendedName>
</protein>
<keyword evidence="6 9" id="KW-0812">Transmembrane</keyword>
<dbReference type="OrthoDB" id="9807065at2"/>
<dbReference type="EMBL" id="AAMD01000100">
    <property type="protein sequence ID" value="EAU64883.1"/>
    <property type="molecule type" value="Genomic_DNA"/>
</dbReference>
<keyword evidence="5 9" id="KW-1003">Cell membrane</keyword>
<dbReference type="Proteomes" id="UP000032702">
    <property type="component" value="Unassembled WGS sequence"/>
</dbReference>
<organism evidence="12 14">
    <name type="scientific">Stigmatella aurantiaca (strain DW4/3-1)</name>
    <dbReference type="NCBI Taxonomy" id="378806"/>
    <lineage>
        <taxon>Bacteria</taxon>
        <taxon>Pseudomonadati</taxon>
        <taxon>Myxococcota</taxon>
        <taxon>Myxococcia</taxon>
        <taxon>Myxococcales</taxon>
        <taxon>Cystobacterineae</taxon>
        <taxon>Archangiaceae</taxon>
        <taxon>Stigmatella</taxon>
    </lineage>
</organism>
<reference evidence="11 13" key="2">
    <citation type="journal article" date="2011" name="Mol. Biol. Evol.">
        <title>Comparative genomic analysis of fruiting body formation in Myxococcales.</title>
        <authorList>
            <person name="Huntley S."/>
            <person name="Hamann N."/>
            <person name="Wegener-Feldbrugge S."/>
            <person name="Treuner-Lange A."/>
            <person name="Kube M."/>
            <person name="Reinhardt R."/>
            <person name="Klages S."/>
            <person name="Muller R."/>
            <person name="Ronning C.M."/>
            <person name="Nierman W.C."/>
            <person name="Sogaard-Andersen L."/>
        </authorList>
    </citation>
    <scope>NUCLEOTIDE SEQUENCE [LARGE SCALE GENOMIC DNA]</scope>
    <source>
        <strain evidence="11 13">DW4/3-1</strain>
    </source>
</reference>
<dbReference type="PANTHER" id="PTHR43470:SF6">
    <property type="entry name" value="PHOSPHATE TRANSPORT SYSTEM PERMEASE PROTEIN PSTA"/>
    <property type="match status" value="1"/>
</dbReference>